<dbReference type="InterPro" id="IPR006076">
    <property type="entry name" value="FAD-dep_OxRdtase"/>
</dbReference>
<sequence length="464" mass="51473">MEPWDVTIVGGGILGTSFAYWLANRYDGRIAVLEKESQVAVHTSRRNTGVIHRPFYLDPVGRKVFARSSQVAYGMWKAFAAERGLPWLPVGTFEVATRSDQLSHLEKYRDWGLANGMGEDELALLTAEDVRRLEPNVRCHGAIWSKTDTAVDYRAFTQALREDAERAGAKFLLGSDVESIEVTEDHLEVRLAHETATDRVYVDPRGKIRVNVGLQDEPLPTRFLINAAGGHSIDIAHALGVGLEYTDLHFRGEYWEVGAEWHYLCGRNIYAVPRHPELPFLDPHWIVRADGRKEIGPNAVPVPGPYTYRGFFDDPADAVKKLLERPVGNKLAALVNPDFMMLATEEWASSISKRAMAKRVQEFLPALRVKYLTRPGTAGVRAQVVDPHGNFVKEAIEMPGPHSFHVVNYNSPGATGSPAYTAWIVNLLAKAGHLDHLKAKAAEPAGVWNFDRVCAAVETPNVAA</sequence>
<evidence type="ECO:0000256" key="5">
    <source>
        <dbReference type="ARBA" id="ARBA00037941"/>
    </source>
</evidence>
<feature type="domain" description="FAD dependent oxidoreductase" evidence="6">
    <location>
        <begin position="5"/>
        <end position="423"/>
    </location>
</feature>
<dbReference type="GO" id="GO:0047545">
    <property type="term" value="F:(S)-2-hydroxyglutarate dehydrogenase activity"/>
    <property type="evidence" value="ECO:0007669"/>
    <property type="project" value="TreeGrafter"/>
</dbReference>
<evidence type="ECO:0000256" key="4">
    <source>
        <dbReference type="ARBA" id="ARBA00023002"/>
    </source>
</evidence>
<dbReference type="SUPFAM" id="SSF51905">
    <property type="entry name" value="FAD/NAD(P)-binding domain"/>
    <property type="match status" value="1"/>
</dbReference>
<dbReference type="Proteomes" id="UP000318834">
    <property type="component" value="Unassembled WGS sequence"/>
</dbReference>
<comment type="similarity">
    <text evidence="5">Belongs to the L2HGDH family.</text>
</comment>
<evidence type="ECO:0000256" key="2">
    <source>
        <dbReference type="ARBA" id="ARBA00022630"/>
    </source>
</evidence>
<keyword evidence="2" id="KW-0285">Flavoprotein</keyword>
<gene>
    <name evidence="7" type="ORF">E6H05_13865</name>
</gene>
<evidence type="ECO:0000256" key="3">
    <source>
        <dbReference type="ARBA" id="ARBA00022827"/>
    </source>
</evidence>
<reference evidence="7 8" key="1">
    <citation type="journal article" date="2019" name="Nat. Microbiol.">
        <title>Mediterranean grassland soil C-N compound turnover is dependent on rainfall and depth, and is mediated by genomically divergent microorganisms.</title>
        <authorList>
            <person name="Diamond S."/>
            <person name="Andeer P.F."/>
            <person name="Li Z."/>
            <person name="Crits-Christoph A."/>
            <person name="Burstein D."/>
            <person name="Anantharaman K."/>
            <person name="Lane K.R."/>
            <person name="Thomas B.C."/>
            <person name="Pan C."/>
            <person name="Northen T.R."/>
            <person name="Banfield J.F."/>
        </authorList>
    </citation>
    <scope>NUCLEOTIDE SEQUENCE [LARGE SCALE GENOMIC DNA]</scope>
    <source>
        <strain evidence="7">NP_8</strain>
    </source>
</reference>
<protein>
    <submittedName>
        <fullName evidence="7">FAD-dependent oxidoreductase</fullName>
    </submittedName>
</protein>
<comment type="cofactor">
    <cofactor evidence="1">
        <name>FAD</name>
        <dbReference type="ChEBI" id="CHEBI:57692"/>
    </cofactor>
</comment>
<dbReference type="Gene3D" id="3.30.9.10">
    <property type="entry name" value="D-Amino Acid Oxidase, subunit A, domain 2"/>
    <property type="match status" value="1"/>
</dbReference>
<name>A0A537IG97_9BACT</name>
<accession>A0A537IG97</accession>
<organism evidence="7 8">
    <name type="scientific">Candidatus Segetimicrobium genomatis</name>
    <dbReference type="NCBI Taxonomy" id="2569760"/>
    <lineage>
        <taxon>Bacteria</taxon>
        <taxon>Bacillati</taxon>
        <taxon>Candidatus Sysuimicrobiota</taxon>
        <taxon>Candidatus Sysuimicrobiia</taxon>
        <taxon>Candidatus Sysuimicrobiales</taxon>
        <taxon>Candidatus Segetimicrobiaceae</taxon>
        <taxon>Candidatus Segetimicrobium</taxon>
    </lineage>
</organism>
<dbReference type="InterPro" id="IPR036188">
    <property type="entry name" value="FAD/NAD-bd_sf"/>
</dbReference>
<proteinExistence type="inferred from homology"/>
<dbReference type="PANTHER" id="PTHR43104:SF2">
    <property type="entry name" value="L-2-HYDROXYGLUTARATE DEHYDROGENASE, MITOCHONDRIAL"/>
    <property type="match status" value="1"/>
</dbReference>
<evidence type="ECO:0000313" key="7">
    <source>
        <dbReference type="EMBL" id="TMI70291.1"/>
    </source>
</evidence>
<comment type="caution">
    <text evidence="7">The sequence shown here is derived from an EMBL/GenBank/DDBJ whole genome shotgun (WGS) entry which is preliminary data.</text>
</comment>
<dbReference type="Pfam" id="PF01266">
    <property type="entry name" value="DAO"/>
    <property type="match status" value="1"/>
</dbReference>
<dbReference type="EMBL" id="VBAP01000155">
    <property type="protein sequence ID" value="TMI70291.1"/>
    <property type="molecule type" value="Genomic_DNA"/>
</dbReference>
<evidence type="ECO:0000313" key="8">
    <source>
        <dbReference type="Proteomes" id="UP000318834"/>
    </source>
</evidence>
<evidence type="ECO:0000259" key="6">
    <source>
        <dbReference type="Pfam" id="PF01266"/>
    </source>
</evidence>
<evidence type="ECO:0000256" key="1">
    <source>
        <dbReference type="ARBA" id="ARBA00001974"/>
    </source>
</evidence>
<dbReference type="AlphaFoldDB" id="A0A537IG97"/>
<dbReference type="PANTHER" id="PTHR43104">
    <property type="entry name" value="L-2-HYDROXYGLUTARATE DEHYDROGENASE, MITOCHONDRIAL"/>
    <property type="match status" value="1"/>
</dbReference>
<dbReference type="Gene3D" id="3.50.50.60">
    <property type="entry name" value="FAD/NAD(P)-binding domain"/>
    <property type="match status" value="1"/>
</dbReference>
<keyword evidence="3" id="KW-0274">FAD</keyword>
<keyword evidence="4" id="KW-0560">Oxidoreductase</keyword>